<name>A0ABQ9JM41_9CUCU</name>
<evidence type="ECO:0000313" key="2">
    <source>
        <dbReference type="Proteomes" id="UP001162164"/>
    </source>
</evidence>
<gene>
    <name evidence="1" type="ORF">NQ317_015962</name>
</gene>
<reference evidence="1" key="1">
    <citation type="journal article" date="2023" name="Insect Mol. Biol.">
        <title>Genome sequencing provides insights into the evolution of gene families encoding plant cell wall-degrading enzymes in longhorned beetles.</title>
        <authorList>
            <person name="Shin N.R."/>
            <person name="Okamura Y."/>
            <person name="Kirsch R."/>
            <person name="Pauchet Y."/>
        </authorList>
    </citation>
    <scope>NUCLEOTIDE SEQUENCE</scope>
    <source>
        <strain evidence="1">MMC_N1</strain>
    </source>
</reference>
<accession>A0ABQ9JM41</accession>
<organism evidence="1 2">
    <name type="scientific">Molorchus minor</name>
    <dbReference type="NCBI Taxonomy" id="1323400"/>
    <lineage>
        <taxon>Eukaryota</taxon>
        <taxon>Metazoa</taxon>
        <taxon>Ecdysozoa</taxon>
        <taxon>Arthropoda</taxon>
        <taxon>Hexapoda</taxon>
        <taxon>Insecta</taxon>
        <taxon>Pterygota</taxon>
        <taxon>Neoptera</taxon>
        <taxon>Endopterygota</taxon>
        <taxon>Coleoptera</taxon>
        <taxon>Polyphaga</taxon>
        <taxon>Cucujiformia</taxon>
        <taxon>Chrysomeloidea</taxon>
        <taxon>Cerambycidae</taxon>
        <taxon>Lamiinae</taxon>
        <taxon>Monochamini</taxon>
        <taxon>Molorchus</taxon>
    </lineage>
</organism>
<proteinExistence type="predicted"/>
<evidence type="ECO:0000313" key="1">
    <source>
        <dbReference type="EMBL" id="KAJ8978714.1"/>
    </source>
</evidence>
<dbReference type="EMBL" id="JAPWTJ010000409">
    <property type="protein sequence ID" value="KAJ8978714.1"/>
    <property type="molecule type" value="Genomic_DNA"/>
</dbReference>
<protein>
    <submittedName>
        <fullName evidence="1">Uncharacterized protein</fullName>
    </submittedName>
</protein>
<keyword evidence="2" id="KW-1185">Reference proteome</keyword>
<sequence length="79" mass="9296">MSHCGAIILDIRSVRSYTLEALSNEIHKKIDNFDSFKSINIYALFSLTLLFCEPPLKQYLQLCKTERHTDYIKLKWSEL</sequence>
<dbReference type="Proteomes" id="UP001162164">
    <property type="component" value="Unassembled WGS sequence"/>
</dbReference>
<comment type="caution">
    <text evidence="1">The sequence shown here is derived from an EMBL/GenBank/DDBJ whole genome shotgun (WGS) entry which is preliminary data.</text>
</comment>